<feature type="compositionally biased region" description="Low complexity" evidence="1">
    <location>
        <begin position="166"/>
        <end position="206"/>
    </location>
</feature>
<protein>
    <submittedName>
        <fullName evidence="2">Uncharacterized protein</fullName>
    </submittedName>
</protein>
<sequence length="324" mass="34122">MSDYLQPDHQQLLDAFLAYSESPAPADPPPPPQPGNTGATNSAANADAAMWDPVVLAALLGQPPAAPALAPAPAAPAPAPQPPSAGSTLNDQVVAMLAQTIASNQHAQQVLLQKLDEQAAHAAMLARKLADVERRTASAGMMDVDAPLATLPSTPSAASQTHPFLLQQQQQQHHQQQLQHHQQQLQQLQQAQHRQQVQQQPHHQQQFTTHPYATASAISPVALAPAITYTPSHAFSRLSMQPSHDTPFSPLTTRCGSRRRRLSAAHAAAAAAAAAEGNAGKRKKGRRKPEDDEDEDDDEEQGDGAGAAEGGAAAGDVDMDSDGE</sequence>
<dbReference type="AlphaFoldDB" id="A0A0L0T9R4"/>
<feature type="region of interest" description="Disordered" evidence="1">
    <location>
        <begin position="68"/>
        <end position="88"/>
    </location>
</feature>
<organism evidence="2 3">
    <name type="scientific">Allomyces macrogynus (strain ATCC 38327)</name>
    <name type="common">Allomyces javanicus var. macrogynus</name>
    <dbReference type="NCBI Taxonomy" id="578462"/>
    <lineage>
        <taxon>Eukaryota</taxon>
        <taxon>Fungi</taxon>
        <taxon>Fungi incertae sedis</taxon>
        <taxon>Blastocladiomycota</taxon>
        <taxon>Blastocladiomycetes</taxon>
        <taxon>Blastocladiales</taxon>
        <taxon>Blastocladiaceae</taxon>
        <taxon>Allomyces</taxon>
    </lineage>
</organism>
<evidence type="ECO:0000313" key="2">
    <source>
        <dbReference type="EMBL" id="KNE71538.1"/>
    </source>
</evidence>
<reference evidence="2 3" key="1">
    <citation type="submission" date="2009-11" db="EMBL/GenBank/DDBJ databases">
        <title>Annotation of Allomyces macrogynus ATCC 38327.</title>
        <authorList>
            <consortium name="The Broad Institute Genome Sequencing Platform"/>
            <person name="Russ C."/>
            <person name="Cuomo C."/>
            <person name="Burger G."/>
            <person name="Gray M.W."/>
            <person name="Holland P.W.H."/>
            <person name="King N."/>
            <person name="Lang F.B.F."/>
            <person name="Roger A.J."/>
            <person name="Ruiz-Trillo I."/>
            <person name="Young S.K."/>
            <person name="Zeng Q."/>
            <person name="Gargeya S."/>
            <person name="Fitzgerald M."/>
            <person name="Haas B."/>
            <person name="Abouelleil A."/>
            <person name="Alvarado L."/>
            <person name="Arachchi H.M."/>
            <person name="Berlin A."/>
            <person name="Chapman S.B."/>
            <person name="Gearin G."/>
            <person name="Goldberg J."/>
            <person name="Griggs A."/>
            <person name="Gujja S."/>
            <person name="Hansen M."/>
            <person name="Heiman D."/>
            <person name="Howarth C."/>
            <person name="Larimer J."/>
            <person name="Lui A."/>
            <person name="MacDonald P.J.P."/>
            <person name="McCowen C."/>
            <person name="Montmayeur A."/>
            <person name="Murphy C."/>
            <person name="Neiman D."/>
            <person name="Pearson M."/>
            <person name="Priest M."/>
            <person name="Roberts A."/>
            <person name="Saif S."/>
            <person name="Shea T."/>
            <person name="Sisk P."/>
            <person name="Stolte C."/>
            <person name="Sykes S."/>
            <person name="Wortman J."/>
            <person name="Nusbaum C."/>
            <person name="Birren B."/>
        </authorList>
    </citation>
    <scope>NUCLEOTIDE SEQUENCE [LARGE SCALE GENOMIC DNA]</scope>
    <source>
        <strain evidence="2 3">ATCC 38327</strain>
    </source>
</reference>
<feature type="compositionally biased region" description="Low complexity" evidence="1">
    <location>
        <begin position="264"/>
        <end position="278"/>
    </location>
</feature>
<dbReference type="EMBL" id="GG745372">
    <property type="protein sequence ID" value="KNE71538.1"/>
    <property type="molecule type" value="Genomic_DNA"/>
</dbReference>
<feature type="compositionally biased region" description="Gly residues" evidence="1">
    <location>
        <begin position="303"/>
        <end position="313"/>
    </location>
</feature>
<proteinExistence type="predicted"/>
<evidence type="ECO:0000313" key="3">
    <source>
        <dbReference type="Proteomes" id="UP000054350"/>
    </source>
</evidence>
<reference evidence="3" key="2">
    <citation type="submission" date="2009-11" db="EMBL/GenBank/DDBJ databases">
        <title>The Genome Sequence of Allomyces macrogynus strain ATCC 38327.</title>
        <authorList>
            <consortium name="The Broad Institute Genome Sequencing Platform"/>
            <person name="Russ C."/>
            <person name="Cuomo C."/>
            <person name="Shea T."/>
            <person name="Young S.K."/>
            <person name="Zeng Q."/>
            <person name="Koehrsen M."/>
            <person name="Haas B."/>
            <person name="Borodovsky M."/>
            <person name="Guigo R."/>
            <person name="Alvarado L."/>
            <person name="Berlin A."/>
            <person name="Borenstein D."/>
            <person name="Chen Z."/>
            <person name="Engels R."/>
            <person name="Freedman E."/>
            <person name="Gellesch M."/>
            <person name="Goldberg J."/>
            <person name="Griggs A."/>
            <person name="Gujja S."/>
            <person name="Heiman D."/>
            <person name="Hepburn T."/>
            <person name="Howarth C."/>
            <person name="Jen D."/>
            <person name="Larson L."/>
            <person name="Lewis B."/>
            <person name="Mehta T."/>
            <person name="Park D."/>
            <person name="Pearson M."/>
            <person name="Roberts A."/>
            <person name="Saif S."/>
            <person name="Shenoy N."/>
            <person name="Sisk P."/>
            <person name="Stolte C."/>
            <person name="Sykes S."/>
            <person name="Walk T."/>
            <person name="White J."/>
            <person name="Yandava C."/>
            <person name="Burger G."/>
            <person name="Gray M.W."/>
            <person name="Holland P.W.H."/>
            <person name="King N."/>
            <person name="Lang F.B.F."/>
            <person name="Roger A.J."/>
            <person name="Ruiz-Trillo I."/>
            <person name="Lander E."/>
            <person name="Nusbaum C."/>
        </authorList>
    </citation>
    <scope>NUCLEOTIDE SEQUENCE [LARGE SCALE GENOMIC DNA]</scope>
    <source>
        <strain evidence="3">ATCC 38327</strain>
    </source>
</reference>
<feature type="compositionally biased region" description="Polar residues" evidence="1">
    <location>
        <begin position="238"/>
        <end position="255"/>
    </location>
</feature>
<name>A0A0L0T9R4_ALLM3</name>
<feature type="compositionally biased region" description="Pro residues" evidence="1">
    <location>
        <begin position="25"/>
        <end position="34"/>
    </location>
</feature>
<feature type="compositionally biased region" description="Pro residues" evidence="1">
    <location>
        <begin position="73"/>
        <end position="83"/>
    </location>
</feature>
<accession>A0A0L0T9R4</accession>
<evidence type="ECO:0000256" key="1">
    <source>
        <dbReference type="SAM" id="MobiDB-lite"/>
    </source>
</evidence>
<feature type="compositionally biased region" description="Low complexity" evidence="1">
    <location>
        <begin position="35"/>
        <end position="45"/>
    </location>
</feature>
<gene>
    <name evidence="2" type="ORF">AMAG_15753</name>
</gene>
<dbReference type="Proteomes" id="UP000054350">
    <property type="component" value="Unassembled WGS sequence"/>
</dbReference>
<keyword evidence="3" id="KW-1185">Reference proteome</keyword>
<feature type="region of interest" description="Disordered" evidence="1">
    <location>
        <begin position="14"/>
        <end position="45"/>
    </location>
</feature>
<feature type="compositionally biased region" description="Acidic residues" evidence="1">
    <location>
        <begin position="291"/>
        <end position="302"/>
    </location>
</feature>
<feature type="region of interest" description="Disordered" evidence="1">
    <location>
        <begin position="166"/>
        <end position="208"/>
    </location>
</feature>
<feature type="region of interest" description="Disordered" evidence="1">
    <location>
        <begin position="238"/>
        <end position="324"/>
    </location>
</feature>
<dbReference type="VEuPathDB" id="FungiDB:AMAG_15753"/>